<organism evidence="7 8">
    <name type="scientific">Eremothecium sinecaudum</name>
    <dbReference type="NCBI Taxonomy" id="45286"/>
    <lineage>
        <taxon>Eukaryota</taxon>
        <taxon>Fungi</taxon>
        <taxon>Dikarya</taxon>
        <taxon>Ascomycota</taxon>
        <taxon>Saccharomycotina</taxon>
        <taxon>Saccharomycetes</taxon>
        <taxon>Saccharomycetales</taxon>
        <taxon>Saccharomycetaceae</taxon>
        <taxon>Eremothecium</taxon>
    </lineage>
</organism>
<dbReference type="GO" id="GO:0071038">
    <property type="term" value="P:TRAMP-dependent tRNA surveillance pathway"/>
    <property type="evidence" value="ECO:0007669"/>
    <property type="project" value="TreeGrafter"/>
</dbReference>
<evidence type="ECO:0000313" key="7">
    <source>
        <dbReference type="EMBL" id="AMD20067.1"/>
    </source>
</evidence>
<protein>
    <recommendedName>
        <fullName evidence="6">Ribosomal RNA-processing protein 42</fullName>
    </recommendedName>
</protein>
<dbReference type="PANTHER" id="PTHR11097">
    <property type="entry name" value="EXOSOME COMPLEX EXONUCLEASE RIBOSOMAL RNA PROCESSING PROTEIN"/>
    <property type="match status" value="1"/>
</dbReference>
<dbReference type="GO" id="GO:0000177">
    <property type="term" value="C:cytoplasmic exosome (RNase complex)"/>
    <property type="evidence" value="ECO:0007669"/>
    <property type="project" value="UniProtKB-ARBA"/>
</dbReference>
<dbReference type="GO" id="GO:0071035">
    <property type="term" value="P:nuclear polyadenylation-dependent rRNA catabolic process"/>
    <property type="evidence" value="ECO:0007669"/>
    <property type="project" value="TreeGrafter"/>
</dbReference>
<evidence type="ECO:0000256" key="6">
    <source>
        <dbReference type="ARBA" id="ARBA00042523"/>
    </source>
</evidence>
<dbReference type="InterPro" id="IPR020568">
    <property type="entry name" value="Ribosomal_Su5_D2-typ_SF"/>
</dbReference>
<dbReference type="GeneID" id="28723300"/>
<dbReference type="SUPFAM" id="SSF55666">
    <property type="entry name" value="Ribonuclease PH domain 2-like"/>
    <property type="match status" value="1"/>
</dbReference>
<dbReference type="InterPro" id="IPR027408">
    <property type="entry name" value="PNPase/RNase_PH_dom_sf"/>
</dbReference>
<comment type="subcellular location">
    <subcellularLocation>
        <location evidence="1">Cytoplasm</location>
    </subcellularLocation>
    <subcellularLocation>
        <location evidence="2">Nucleus</location>
        <location evidence="2">Nucleolus</location>
    </subcellularLocation>
</comment>
<dbReference type="SUPFAM" id="SSF54211">
    <property type="entry name" value="Ribosomal protein S5 domain 2-like"/>
    <property type="match status" value="1"/>
</dbReference>
<dbReference type="STRING" id="45286.A0A0X8HRF6"/>
<evidence type="ECO:0000256" key="1">
    <source>
        <dbReference type="ARBA" id="ARBA00004496"/>
    </source>
</evidence>
<dbReference type="Gene3D" id="3.30.230.70">
    <property type="entry name" value="GHMP Kinase, N-terminal domain"/>
    <property type="match status" value="1"/>
</dbReference>
<dbReference type="GO" id="GO:0000467">
    <property type="term" value="P:exonucleolytic trimming to generate mature 3'-end of 5.8S rRNA from tricistronic rRNA transcript (SSU-rRNA, 5.8S rRNA, LSU-rRNA)"/>
    <property type="evidence" value="ECO:0007669"/>
    <property type="project" value="UniProtKB-ARBA"/>
</dbReference>
<dbReference type="GO" id="GO:0034473">
    <property type="term" value="P:U1 snRNA 3'-end processing"/>
    <property type="evidence" value="ECO:0007669"/>
    <property type="project" value="TreeGrafter"/>
</dbReference>
<evidence type="ECO:0000313" key="8">
    <source>
        <dbReference type="Proteomes" id="UP000243052"/>
    </source>
</evidence>
<evidence type="ECO:0000256" key="3">
    <source>
        <dbReference type="ARBA" id="ARBA00006678"/>
    </source>
</evidence>
<dbReference type="InterPro" id="IPR036345">
    <property type="entry name" value="ExoRNase_PH_dom2_sf"/>
</dbReference>
<keyword evidence="8" id="KW-1185">Reference proteome</keyword>
<dbReference type="GO" id="GO:0005730">
    <property type="term" value="C:nucleolus"/>
    <property type="evidence" value="ECO:0007669"/>
    <property type="project" value="UniProtKB-SubCell"/>
</dbReference>
<proteinExistence type="inferred from homology"/>
<dbReference type="GO" id="GO:0071028">
    <property type="term" value="P:nuclear mRNA surveillance"/>
    <property type="evidence" value="ECO:0007669"/>
    <property type="project" value="TreeGrafter"/>
</dbReference>
<evidence type="ECO:0000256" key="4">
    <source>
        <dbReference type="ARBA" id="ARBA00022490"/>
    </source>
</evidence>
<keyword evidence="5" id="KW-0271">Exosome</keyword>
<dbReference type="OrthoDB" id="272245at2759"/>
<dbReference type="InterPro" id="IPR050590">
    <property type="entry name" value="Exosome_comp_Rrp42_subfam"/>
</dbReference>
<evidence type="ECO:0000256" key="5">
    <source>
        <dbReference type="ARBA" id="ARBA00022835"/>
    </source>
</evidence>
<dbReference type="Proteomes" id="UP000243052">
    <property type="component" value="Chromosome iii"/>
</dbReference>
<dbReference type="GO" id="GO:0034476">
    <property type="term" value="P:U5 snRNA 3'-end processing"/>
    <property type="evidence" value="ECO:0007669"/>
    <property type="project" value="TreeGrafter"/>
</dbReference>
<reference evidence="7 8" key="1">
    <citation type="submission" date="2016-01" db="EMBL/GenBank/DDBJ databases">
        <title>Genome sequence of the yeast Holleya sinecauda.</title>
        <authorList>
            <person name="Dietrich F.S."/>
        </authorList>
    </citation>
    <scope>NUCLEOTIDE SEQUENCE [LARGE SCALE GENOMIC DNA]</scope>
    <source>
        <strain evidence="7 8">ATCC 58844</strain>
    </source>
</reference>
<gene>
    <name evidence="7" type="ORF">AW171_hschr31937</name>
</gene>
<dbReference type="GO" id="GO:0035925">
    <property type="term" value="F:mRNA 3'-UTR AU-rich region binding"/>
    <property type="evidence" value="ECO:0007669"/>
    <property type="project" value="TreeGrafter"/>
</dbReference>
<evidence type="ECO:0000256" key="2">
    <source>
        <dbReference type="ARBA" id="ARBA00004604"/>
    </source>
</evidence>
<keyword evidence="4" id="KW-0963">Cytoplasm</keyword>
<dbReference type="PANTHER" id="PTHR11097:SF8">
    <property type="entry name" value="EXOSOME COMPLEX COMPONENT RRP42"/>
    <property type="match status" value="1"/>
</dbReference>
<dbReference type="RefSeq" id="XP_017987063.1">
    <property type="nucleotide sequence ID" value="XM_018131049.1"/>
</dbReference>
<dbReference type="GO" id="GO:0000176">
    <property type="term" value="C:nuclear exosome (RNase complex)"/>
    <property type="evidence" value="ECO:0007669"/>
    <property type="project" value="TreeGrafter"/>
</dbReference>
<comment type="similarity">
    <text evidence="3">Belongs to the RNase PH family.</text>
</comment>
<dbReference type="EMBL" id="CP014243">
    <property type="protein sequence ID" value="AMD20067.1"/>
    <property type="molecule type" value="Genomic_DNA"/>
</dbReference>
<name>A0A0X8HRF6_9SACH</name>
<dbReference type="GO" id="GO:0016075">
    <property type="term" value="P:rRNA catabolic process"/>
    <property type="evidence" value="ECO:0007669"/>
    <property type="project" value="TreeGrafter"/>
</dbReference>
<sequence length="263" mass="29086">MVLSITEKSYLIDSLSCNPPIRPDGRSSNQFRPIEISTEFLSSSNGSSRIILSDGSECIVSVKSKVVDFNLDPELVVVDVDIAGHRDDSVFVRSIVSMLNNLILRDFNMEKLHLTKRYGFKLFVDVLVLCSSSYPLTPISLAIYSALNSTYLPKLVSNKDDLQIDELPMFHDFDFEKLQVDVPLLFTVAVIDDVVVVDPSSMEDEVACNGLVITWSNGTVCAPIRSIGLNEDYSSGFDVKHIMMAIDVIKECAPKVVKALNAV</sequence>
<dbReference type="GO" id="GO:0034475">
    <property type="term" value="P:U4 snRNA 3'-end processing"/>
    <property type="evidence" value="ECO:0007669"/>
    <property type="project" value="TreeGrafter"/>
</dbReference>
<dbReference type="AlphaFoldDB" id="A0A0X8HRF6"/>
<accession>A0A0X8HRF6</accession>